<comment type="caution">
    <text evidence="7">The sequence shown here is derived from an EMBL/GenBank/DDBJ whole genome shotgun (WGS) entry which is preliminary data.</text>
</comment>
<dbReference type="InterPro" id="IPR011009">
    <property type="entry name" value="Kinase-like_dom_sf"/>
</dbReference>
<dbReference type="EMBL" id="JAODUP010000021">
    <property type="protein sequence ID" value="KAK2168025.1"/>
    <property type="molecule type" value="Genomic_DNA"/>
</dbReference>
<feature type="domain" description="Protein kinase" evidence="6">
    <location>
        <begin position="152"/>
        <end position="363"/>
    </location>
</feature>
<evidence type="ECO:0000256" key="2">
    <source>
        <dbReference type="ARBA" id="ARBA00022679"/>
    </source>
</evidence>
<accession>A0AAD9NFE3</accession>
<evidence type="ECO:0000256" key="4">
    <source>
        <dbReference type="ARBA" id="ARBA00022777"/>
    </source>
</evidence>
<reference evidence="7" key="1">
    <citation type="journal article" date="2023" name="Mol. Biol. Evol.">
        <title>Third-Generation Sequencing Reveals the Adaptive Role of the Epigenome in Three Deep-Sea Polychaetes.</title>
        <authorList>
            <person name="Perez M."/>
            <person name="Aroh O."/>
            <person name="Sun Y."/>
            <person name="Lan Y."/>
            <person name="Juniper S.K."/>
            <person name="Young C.R."/>
            <person name="Angers B."/>
            <person name="Qian P.Y."/>
        </authorList>
    </citation>
    <scope>NUCLEOTIDE SEQUENCE</scope>
    <source>
        <strain evidence="7">P08H-3</strain>
    </source>
</reference>
<dbReference type="SUPFAM" id="SSF56112">
    <property type="entry name" value="Protein kinase-like (PK-like)"/>
    <property type="match status" value="1"/>
</dbReference>
<evidence type="ECO:0000259" key="6">
    <source>
        <dbReference type="PROSITE" id="PS50011"/>
    </source>
</evidence>
<sequence length="363" mass="40568">MTSGNVTKRSIPMYHYLDRTPINKFDTLKSQSSYGNDTFRSSRVSPRIEDTIAIDSEAKQVVTMAADIRACNESDCEMTSEKSGMNSEMTDPDSDFGSECLSVTNGSNRSSKLQKHVRIVNVRNADITSVQEQDDVFMDDSLESGDLDQELGILESSQSSGFFGTISDRVWLGMTVTGELIAIKQIELIESDPKDVEKEYAKIYEEVTLLKEMKHRNIVRYLGSSYERSINHIISVFTEFVPGGSLASIIQKFGALEEPISSRYTRQILDAVAYLHSNDIVHRDIKSANIMLMPDGVIKLIDFGCAKKLEFRMSRSGSHLQKSLRGTPYWMAPEVINETGHGKKSDIWSVGCTVFELLTGKPP</sequence>
<evidence type="ECO:0000313" key="8">
    <source>
        <dbReference type="Proteomes" id="UP001208570"/>
    </source>
</evidence>
<dbReference type="PANTHER" id="PTHR11584">
    <property type="entry name" value="SERINE/THREONINE PROTEIN KINASE"/>
    <property type="match status" value="1"/>
</dbReference>
<protein>
    <recommendedName>
        <fullName evidence="6">Protein kinase domain-containing protein</fullName>
    </recommendedName>
</protein>
<evidence type="ECO:0000313" key="7">
    <source>
        <dbReference type="EMBL" id="KAK2168025.1"/>
    </source>
</evidence>
<keyword evidence="4" id="KW-0418">Kinase</keyword>
<dbReference type="InterPro" id="IPR000719">
    <property type="entry name" value="Prot_kinase_dom"/>
</dbReference>
<gene>
    <name evidence="7" type="ORF">LSH36_21g05008</name>
</gene>
<keyword evidence="8" id="KW-1185">Reference proteome</keyword>
<dbReference type="Proteomes" id="UP001208570">
    <property type="component" value="Unassembled WGS sequence"/>
</dbReference>
<dbReference type="GO" id="GO:0005524">
    <property type="term" value="F:ATP binding"/>
    <property type="evidence" value="ECO:0007669"/>
    <property type="project" value="UniProtKB-KW"/>
</dbReference>
<dbReference type="PROSITE" id="PS50011">
    <property type="entry name" value="PROTEIN_KINASE_DOM"/>
    <property type="match status" value="1"/>
</dbReference>
<dbReference type="PROSITE" id="PS00108">
    <property type="entry name" value="PROTEIN_KINASE_ST"/>
    <property type="match status" value="1"/>
</dbReference>
<dbReference type="Pfam" id="PF00069">
    <property type="entry name" value="Pkinase"/>
    <property type="match status" value="1"/>
</dbReference>
<dbReference type="AlphaFoldDB" id="A0AAD9NFE3"/>
<evidence type="ECO:0000256" key="5">
    <source>
        <dbReference type="ARBA" id="ARBA00022840"/>
    </source>
</evidence>
<name>A0AAD9NFE3_9ANNE</name>
<dbReference type="SMART" id="SM00220">
    <property type="entry name" value="S_TKc"/>
    <property type="match status" value="1"/>
</dbReference>
<evidence type="ECO:0000256" key="1">
    <source>
        <dbReference type="ARBA" id="ARBA00022527"/>
    </source>
</evidence>
<dbReference type="InterPro" id="IPR008271">
    <property type="entry name" value="Ser/Thr_kinase_AS"/>
</dbReference>
<dbReference type="PRINTS" id="PR00109">
    <property type="entry name" value="TYRKINASE"/>
</dbReference>
<proteinExistence type="predicted"/>
<keyword evidence="2" id="KW-0808">Transferase</keyword>
<evidence type="ECO:0000256" key="3">
    <source>
        <dbReference type="ARBA" id="ARBA00022741"/>
    </source>
</evidence>
<dbReference type="PANTHER" id="PTHR11584:SF369">
    <property type="entry name" value="MITOGEN-ACTIVATED PROTEIN KINASE KINASE KINASE 19-RELATED"/>
    <property type="match status" value="1"/>
</dbReference>
<organism evidence="7 8">
    <name type="scientific">Paralvinella palmiformis</name>
    <dbReference type="NCBI Taxonomy" id="53620"/>
    <lineage>
        <taxon>Eukaryota</taxon>
        <taxon>Metazoa</taxon>
        <taxon>Spiralia</taxon>
        <taxon>Lophotrochozoa</taxon>
        <taxon>Annelida</taxon>
        <taxon>Polychaeta</taxon>
        <taxon>Sedentaria</taxon>
        <taxon>Canalipalpata</taxon>
        <taxon>Terebellida</taxon>
        <taxon>Terebelliformia</taxon>
        <taxon>Alvinellidae</taxon>
        <taxon>Paralvinella</taxon>
    </lineage>
</organism>
<dbReference type="Gene3D" id="1.10.510.10">
    <property type="entry name" value="Transferase(Phosphotransferase) domain 1"/>
    <property type="match status" value="1"/>
</dbReference>
<keyword evidence="1" id="KW-0723">Serine/threonine-protein kinase</keyword>
<keyword evidence="5" id="KW-0067">ATP-binding</keyword>
<dbReference type="InterPro" id="IPR001245">
    <property type="entry name" value="Ser-Thr/Tyr_kinase_cat_dom"/>
</dbReference>
<keyword evidence="3" id="KW-0547">Nucleotide-binding</keyword>
<dbReference type="GO" id="GO:0004674">
    <property type="term" value="F:protein serine/threonine kinase activity"/>
    <property type="evidence" value="ECO:0007669"/>
    <property type="project" value="UniProtKB-KW"/>
</dbReference>